<dbReference type="Pfam" id="PF00005">
    <property type="entry name" value="ABC_tran"/>
    <property type="match status" value="1"/>
</dbReference>
<dbReference type="PROSITE" id="PS50893">
    <property type="entry name" value="ABC_TRANSPORTER_2"/>
    <property type="match status" value="1"/>
</dbReference>
<dbReference type="PROSITE" id="PS00211">
    <property type="entry name" value="ABC_TRANSPORTER_1"/>
    <property type="match status" value="1"/>
</dbReference>
<dbReference type="InterPro" id="IPR017871">
    <property type="entry name" value="ABC_transporter-like_CS"/>
</dbReference>
<accession>A0ABV5WUK4</accession>
<keyword evidence="1" id="KW-0547">Nucleotide-binding</keyword>
<feature type="domain" description="ABC transporter" evidence="3">
    <location>
        <begin position="3"/>
        <end position="228"/>
    </location>
</feature>
<dbReference type="SMART" id="SM00382">
    <property type="entry name" value="AAA"/>
    <property type="match status" value="1"/>
</dbReference>
<proteinExistence type="predicted"/>
<gene>
    <name evidence="4" type="ORF">ACFFLI_07040</name>
</gene>
<evidence type="ECO:0000256" key="2">
    <source>
        <dbReference type="ARBA" id="ARBA00022840"/>
    </source>
</evidence>
<organism evidence="4 5">
    <name type="scientific">Lactiplantibacillus modestisalitolerans</name>
    <dbReference type="NCBI Taxonomy" id="1457219"/>
    <lineage>
        <taxon>Bacteria</taxon>
        <taxon>Bacillati</taxon>
        <taxon>Bacillota</taxon>
        <taxon>Bacilli</taxon>
        <taxon>Lactobacillales</taxon>
        <taxon>Lactobacillaceae</taxon>
        <taxon>Lactiplantibacillus</taxon>
    </lineage>
</organism>
<sequence length="297" mass="33277">MILAIEQLGKRINQRATLTEISFTVQPGQMVGVVGRNGVGKTTLFRTINGQCLPDSGHVLVAGHDLQREPAYRTQLCFIDPLANYFRGATIQEVRRDYQAAYPAFDQAKFDQLITRYQLVPNRKLRHFSKGNFNLFLIILAVATNAPYLFLDEPLDGLDVLVRKNILSILIDEVAGGQRAILLASHNLAELEGVVDRALILKDGRLVNDYQLETMRAQARKVQLVYRDKQVPKLLNTAGRIVHVSGRVIIVVFEHYTPELAAQLAATEPVFQEELPLSLTDLFLANLTDQADYELLA</sequence>
<dbReference type="PANTHER" id="PTHR43158:SF10">
    <property type="entry name" value="ABC TRANSPORTER ATP-BINDING PROTEIN YTRB"/>
    <property type="match status" value="1"/>
</dbReference>
<reference evidence="4 5" key="1">
    <citation type="submission" date="2024-09" db="EMBL/GenBank/DDBJ databases">
        <authorList>
            <person name="Sun Q."/>
            <person name="Mori K."/>
        </authorList>
    </citation>
    <scope>NUCLEOTIDE SEQUENCE [LARGE SCALE GENOMIC DNA]</scope>
    <source>
        <strain evidence="4 5">TBRC 4576</strain>
    </source>
</reference>
<dbReference type="RefSeq" id="WP_137642980.1">
    <property type="nucleotide sequence ID" value="NZ_BJEA01000012.1"/>
</dbReference>
<evidence type="ECO:0000259" key="3">
    <source>
        <dbReference type="PROSITE" id="PS50893"/>
    </source>
</evidence>
<dbReference type="InterPro" id="IPR003593">
    <property type="entry name" value="AAA+_ATPase"/>
</dbReference>
<dbReference type="InterPro" id="IPR027417">
    <property type="entry name" value="P-loop_NTPase"/>
</dbReference>
<dbReference type="InterPro" id="IPR003439">
    <property type="entry name" value="ABC_transporter-like_ATP-bd"/>
</dbReference>
<keyword evidence="2 4" id="KW-0067">ATP-binding</keyword>
<keyword evidence="5" id="KW-1185">Reference proteome</keyword>
<dbReference type="EMBL" id="JBHLZY010000018">
    <property type="protein sequence ID" value="MFB9769617.1"/>
    <property type="molecule type" value="Genomic_DNA"/>
</dbReference>
<dbReference type="SUPFAM" id="SSF52540">
    <property type="entry name" value="P-loop containing nucleoside triphosphate hydrolases"/>
    <property type="match status" value="1"/>
</dbReference>
<evidence type="ECO:0000313" key="5">
    <source>
        <dbReference type="Proteomes" id="UP001589691"/>
    </source>
</evidence>
<name>A0ABV5WUK4_9LACO</name>
<dbReference type="Proteomes" id="UP001589691">
    <property type="component" value="Unassembled WGS sequence"/>
</dbReference>
<protein>
    <submittedName>
        <fullName evidence="4">ATP-binding cassette domain-containing protein</fullName>
    </submittedName>
</protein>
<dbReference type="GO" id="GO:0005524">
    <property type="term" value="F:ATP binding"/>
    <property type="evidence" value="ECO:0007669"/>
    <property type="project" value="UniProtKB-KW"/>
</dbReference>
<dbReference type="PANTHER" id="PTHR43158">
    <property type="entry name" value="SKFA PEPTIDE EXPORT ATP-BINDING PROTEIN SKFE"/>
    <property type="match status" value="1"/>
</dbReference>
<comment type="caution">
    <text evidence="4">The sequence shown here is derived from an EMBL/GenBank/DDBJ whole genome shotgun (WGS) entry which is preliminary data.</text>
</comment>
<dbReference type="Gene3D" id="3.40.50.300">
    <property type="entry name" value="P-loop containing nucleotide triphosphate hydrolases"/>
    <property type="match status" value="1"/>
</dbReference>
<evidence type="ECO:0000256" key="1">
    <source>
        <dbReference type="ARBA" id="ARBA00022741"/>
    </source>
</evidence>
<evidence type="ECO:0000313" key="4">
    <source>
        <dbReference type="EMBL" id="MFB9769617.1"/>
    </source>
</evidence>